<evidence type="ECO:0000256" key="4">
    <source>
        <dbReference type="PROSITE-ProRule" id="PRU00134"/>
    </source>
</evidence>
<reference evidence="6" key="1">
    <citation type="submission" date="2023-03" db="EMBL/GenBank/DDBJ databases">
        <title>Massive genome expansion in bonnet fungi (Mycena s.s.) driven by repeated elements and novel gene families across ecological guilds.</title>
        <authorList>
            <consortium name="Lawrence Berkeley National Laboratory"/>
            <person name="Harder C.B."/>
            <person name="Miyauchi S."/>
            <person name="Viragh M."/>
            <person name="Kuo A."/>
            <person name="Thoen E."/>
            <person name="Andreopoulos B."/>
            <person name="Lu D."/>
            <person name="Skrede I."/>
            <person name="Drula E."/>
            <person name="Henrissat B."/>
            <person name="Morin E."/>
            <person name="Kohler A."/>
            <person name="Barry K."/>
            <person name="LaButti K."/>
            <person name="Morin E."/>
            <person name="Salamov A."/>
            <person name="Lipzen A."/>
            <person name="Mereny Z."/>
            <person name="Hegedus B."/>
            <person name="Baldrian P."/>
            <person name="Stursova M."/>
            <person name="Weitz H."/>
            <person name="Taylor A."/>
            <person name="Grigoriev I.V."/>
            <person name="Nagy L.G."/>
            <person name="Martin F."/>
            <person name="Kauserud H."/>
        </authorList>
    </citation>
    <scope>NUCLEOTIDE SEQUENCE</scope>
    <source>
        <strain evidence="6">9144</strain>
    </source>
</reference>
<proteinExistence type="predicted"/>
<keyword evidence="1" id="KW-0479">Metal-binding</keyword>
<comment type="caution">
    <text evidence="6">The sequence shown here is derived from an EMBL/GenBank/DDBJ whole genome shotgun (WGS) entry which is preliminary data.</text>
</comment>
<keyword evidence="2 4" id="KW-0863">Zinc-finger</keyword>
<dbReference type="EMBL" id="JARJCW010000026">
    <property type="protein sequence ID" value="KAJ7211381.1"/>
    <property type="molecule type" value="Genomic_DNA"/>
</dbReference>
<dbReference type="SUPFAM" id="SSF144232">
    <property type="entry name" value="HIT/MYND zinc finger-like"/>
    <property type="match status" value="1"/>
</dbReference>
<keyword evidence="3" id="KW-0862">Zinc</keyword>
<evidence type="ECO:0000313" key="7">
    <source>
        <dbReference type="Proteomes" id="UP001219525"/>
    </source>
</evidence>
<name>A0AAD6VMW7_9AGAR</name>
<dbReference type="Pfam" id="PF01753">
    <property type="entry name" value="zf-MYND"/>
    <property type="match status" value="1"/>
</dbReference>
<dbReference type="GO" id="GO:0008270">
    <property type="term" value="F:zinc ion binding"/>
    <property type="evidence" value="ECO:0007669"/>
    <property type="project" value="UniProtKB-KW"/>
</dbReference>
<evidence type="ECO:0000256" key="2">
    <source>
        <dbReference type="ARBA" id="ARBA00022771"/>
    </source>
</evidence>
<evidence type="ECO:0000256" key="1">
    <source>
        <dbReference type="ARBA" id="ARBA00022723"/>
    </source>
</evidence>
<sequence length="235" mass="26704">MSPSLSAEILAYSTCAKETKTIKFQRCGSCKKPRYCSKECQRKDWPSHKRTCSFEGQNRESLEAAKAALKGSTDARRSNIKKWFSTPKHTQLLVYVATHAMRLHDPSRVAMLKTHMFVINLEPASLDNETRANFTFKSAAVCSMREYGLDDDICAGLLQRVNQVEKDRRNSLTMYVRSGDAVYIAPITVPRCNGLEHVMRFGPPDDGWEGFLDRAINNTLEEGDRFRVECLKDII</sequence>
<dbReference type="PROSITE" id="PS50865">
    <property type="entry name" value="ZF_MYND_2"/>
    <property type="match status" value="1"/>
</dbReference>
<gene>
    <name evidence="6" type="ORF">GGX14DRAFT_450117</name>
</gene>
<keyword evidence="7" id="KW-1185">Reference proteome</keyword>
<dbReference type="InterPro" id="IPR002893">
    <property type="entry name" value="Znf_MYND"/>
</dbReference>
<evidence type="ECO:0000256" key="3">
    <source>
        <dbReference type="ARBA" id="ARBA00022833"/>
    </source>
</evidence>
<feature type="domain" description="MYND-type" evidence="5">
    <location>
        <begin position="12"/>
        <end position="52"/>
    </location>
</feature>
<protein>
    <recommendedName>
        <fullName evidence="5">MYND-type domain-containing protein</fullName>
    </recommendedName>
</protein>
<dbReference type="Proteomes" id="UP001219525">
    <property type="component" value="Unassembled WGS sequence"/>
</dbReference>
<dbReference type="AlphaFoldDB" id="A0AAD6VMW7"/>
<organism evidence="6 7">
    <name type="scientific">Mycena pura</name>
    <dbReference type="NCBI Taxonomy" id="153505"/>
    <lineage>
        <taxon>Eukaryota</taxon>
        <taxon>Fungi</taxon>
        <taxon>Dikarya</taxon>
        <taxon>Basidiomycota</taxon>
        <taxon>Agaricomycotina</taxon>
        <taxon>Agaricomycetes</taxon>
        <taxon>Agaricomycetidae</taxon>
        <taxon>Agaricales</taxon>
        <taxon>Marasmiineae</taxon>
        <taxon>Mycenaceae</taxon>
        <taxon>Mycena</taxon>
    </lineage>
</organism>
<evidence type="ECO:0000313" key="6">
    <source>
        <dbReference type="EMBL" id="KAJ7211381.1"/>
    </source>
</evidence>
<evidence type="ECO:0000259" key="5">
    <source>
        <dbReference type="PROSITE" id="PS50865"/>
    </source>
</evidence>
<dbReference type="Gene3D" id="6.10.140.2220">
    <property type="match status" value="1"/>
</dbReference>
<accession>A0AAD6VMW7</accession>